<dbReference type="AlphaFoldDB" id="A0A0A0HVA6"/>
<accession>A0A0A0HVA6</accession>
<dbReference type="KEGG" id="pbn:PADG_11360"/>
<organism evidence="1 2">
    <name type="scientific">Paracoccidioides brasiliensis (strain Pb18)</name>
    <dbReference type="NCBI Taxonomy" id="502780"/>
    <lineage>
        <taxon>Eukaryota</taxon>
        <taxon>Fungi</taxon>
        <taxon>Dikarya</taxon>
        <taxon>Ascomycota</taxon>
        <taxon>Pezizomycotina</taxon>
        <taxon>Eurotiomycetes</taxon>
        <taxon>Eurotiomycetidae</taxon>
        <taxon>Onygenales</taxon>
        <taxon>Ajellomycetaceae</taxon>
        <taxon>Paracoccidioides</taxon>
    </lineage>
</organism>
<reference evidence="1 2" key="1">
    <citation type="journal article" date="2011" name="PLoS Genet.">
        <title>Comparative genomic analysis of human fungal pathogens causing paracoccidioidomycosis.</title>
        <authorList>
            <person name="Desjardins C.A."/>
            <person name="Champion M.D."/>
            <person name="Holder J.W."/>
            <person name="Muszewska A."/>
            <person name="Goldberg J."/>
            <person name="Bailao A.M."/>
            <person name="Brigido M.M."/>
            <person name="Ferreira M.E."/>
            <person name="Garcia A.M."/>
            <person name="Grynberg M."/>
            <person name="Gujja S."/>
            <person name="Heiman D.I."/>
            <person name="Henn M.R."/>
            <person name="Kodira C.D."/>
            <person name="Leon-Narvaez H."/>
            <person name="Longo L.V."/>
            <person name="Ma L.J."/>
            <person name="Malavazi I."/>
            <person name="Matsuo A.L."/>
            <person name="Morais F.V."/>
            <person name="Pereira M."/>
            <person name="Rodriguez-Brito S."/>
            <person name="Sakthikumar S."/>
            <person name="Salem-Izacc S.M."/>
            <person name="Sykes S.M."/>
            <person name="Teixeira M.M."/>
            <person name="Vallejo M.C."/>
            <person name="Walter M.E."/>
            <person name="Yandava C."/>
            <person name="Young S."/>
            <person name="Zeng Q."/>
            <person name="Zucker J."/>
            <person name="Felipe M.S."/>
            <person name="Goldman G.H."/>
            <person name="Haas B.J."/>
            <person name="McEwen J.G."/>
            <person name="Nino-Vega G."/>
            <person name="Puccia R."/>
            <person name="San-Blas G."/>
            <person name="Soares C.M."/>
            <person name="Birren B.W."/>
            <person name="Cuomo C.A."/>
        </authorList>
    </citation>
    <scope>NUCLEOTIDE SEQUENCE [LARGE SCALE GENOMIC DNA]</scope>
    <source>
        <strain evidence="1 2">Pb18</strain>
    </source>
</reference>
<sequence length="99" mass="11136">MNPNAGQLRRMEGGKLLLRRAEDELRKEVISIPPCLSEEHGLLRFGLIGAKDAKDNTGRWTTCALELALSRPEFGTKCILFANDKIITLFKHRADRCAQ</sequence>
<dbReference type="VEuPathDB" id="FungiDB:PADG_11360"/>
<proteinExistence type="predicted"/>
<dbReference type="RefSeq" id="XP_010757912.1">
    <property type="nucleotide sequence ID" value="XM_010759610.1"/>
</dbReference>
<dbReference type="Proteomes" id="UP000001628">
    <property type="component" value="Unassembled WGS sequence"/>
</dbReference>
<dbReference type="GeneID" id="22587257"/>
<name>A0A0A0HVA6_PARBD</name>
<evidence type="ECO:0000313" key="2">
    <source>
        <dbReference type="Proteomes" id="UP000001628"/>
    </source>
</evidence>
<evidence type="ECO:0000313" key="1">
    <source>
        <dbReference type="EMBL" id="KGM92532.1"/>
    </source>
</evidence>
<dbReference type="HOGENOM" id="CLU_2321065_0_0_1"/>
<gene>
    <name evidence="1" type="ORF">PADG_11360</name>
</gene>
<dbReference type="EMBL" id="KN275958">
    <property type="protein sequence ID" value="KGM92532.1"/>
    <property type="molecule type" value="Genomic_DNA"/>
</dbReference>
<keyword evidence="2" id="KW-1185">Reference proteome</keyword>
<protein>
    <submittedName>
        <fullName evidence="1">Uncharacterized protein</fullName>
    </submittedName>
</protein>
<dbReference type="InParanoid" id="A0A0A0HVA6"/>